<evidence type="ECO:0000256" key="3">
    <source>
        <dbReference type="ARBA" id="ARBA00022692"/>
    </source>
</evidence>
<dbReference type="Pfam" id="PF01384">
    <property type="entry name" value="PHO4"/>
    <property type="match status" value="1"/>
</dbReference>
<dbReference type="KEGG" id="phy:AJ81_01070"/>
<dbReference type="Proteomes" id="UP000077469">
    <property type="component" value="Chromosome"/>
</dbReference>
<organism evidence="7 8">
    <name type="scientific">Pseudothermotoga hypogea DSM 11164 = NBRC 106472</name>
    <dbReference type="NCBI Taxonomy" id="1123384"/>
    <lineage>
        <taxon>Bacteria</taxon>
        <taxon>Thermotogati</taxon>
        <taxon>Thermotogota</taxon>
        <taxon>Thermotogae</taxon>
        <taxon>Thermotogales</taxon>
        <taxon>Thermotogaceae</taxon>
        <taxon>Pseudothermotoga</taxon>
    </lineage>
</organism>
<keyword evidence="4 6" id="KW-1133">Transmembrane helix</keyword>
<dbReference type="GO" id="GO:0016020">
    <property type="term" value="C:membrane"/>
    <property type="evidence" value="ECO:0007669"/>
    <property type="project" value="UniProtKB-SubCell"/>
</dbReference>
<feature type="transmembrane region" description="Helical" evidence="6">
    <location>
        <begin position="375"/>
        <end position="396"/>
    </location>
</feature>
<dbReference type="PATRIC" id="fig|1123384.7.peg.212"/>
<dbReference type="AlphaFoldDB" id="A0A0X1KP64"/>
<feature type="transmembrane region" description="Helical" evidence="6">
    <location>
        <begin position="79"/>
        <end position="102"/>
    </location>
</feature>
<dbReference type="GO" id="GO:0005315">
    <property type="term" value="F:phosphate transmembrane transporter activity"/>
    <property type="evidence" value="ECO:0007669"/>
    <property type="project" value="InterPro"/>
</dbReference>
<proteinExistence type="inferred from homology"/>
<keyword evidence="2 6" id="KW-0813">Transport</keyword>
<feature type="transmembrane region" description="Helical" evidence="6">
    <location>
        <begin position="284"/>
        <end position="303"/>
    </location>
</feature>
<dbReference type="PANTHER" id="PTHR11101">
    <property type="entry name" value="PHOSPHATE TRANSPORTER"/>
    <property type="match status" value="1"/>
</dbReference>
<feature type="transmembrane region" description="Helical" evidence="6">
    <location>
        <begin position="202"/>
        <end position="221"/>
    </location>
</feature>
<dbReference type="STRING" id="1123384.AJ81_01070"/>
<evidence type="ECO:0000313" key="8">
    <source>
        <dbReference type="Proteomes" id="UP000077469"/>
    </source>
</evidence>
<evidence type="ECO:0000256" key="5">
    <source>
        <dbReference type="ARBA" id="ARBA00023136"/>
    </source>
</evidence>
<feature type="transmembrane region" description="Helical" evidence="6">
    <location>
        <begin position="139"/>
        <end position="162"/>
    </location>
</feature>
<evidence type="ECO:0000256" key="2">
    <source>
        <dbReference type="ARBA" id="ARBA00022448"/>
    </source>
</evidence>
<accession>A0A0X1KP64</accession>
<dbReference type="RefSeq" id="WP_031503276.1">
    <property type="nucleotide sequence ID" value="NC_022795.1"/>
</dbReference>
<dbReference type="PaxDb" id="1123384-AJ81_01070"/>
<evidence type="ECO:0000256" key="1">
    <source>
        <dbReference type="ARBA" id="ARBA00004141"/>
    </source>
</evidence>
<dbReference type="PANTHER" id="PTHR11101:SF80">
    <property type="entry name" value="PHOSPHATE TRANSPORTER"/>
    <property type="match status" value="1"/>
</dbReference>
<feature type="transmembrane region" description="Helical" evidence="6">
    <location>
        <begin position="41"/>
        <end position="67"/>
    </location>
</feature>
<evidence type="ECO:0000313" key="7">
    <source>
        <dbReference type="EMBL" id="AJC73019.1"/>
    </source>
</evidence>
<evidence type="ECO:0000256" key="6">
    <source>
        <dbReference type="RuleBase" id="RU363058"/>
    </source>
</evidence>
<keyword evidence="6" id="KW-0592">Phosphate transport</keyword>
<keyword evidence="5 6" id="KW-0472">Membrane</keyword>
<keyword evidence="8" id="KW-1185">Reference proteome</keyword>
<feature type="transmembrane region" description="Helical" evidence="6">
    <location>
        <begin position="174"/>
        <end position="195"/>
    </location>
</feature>
<evidence type="ECO:0000256" key="4">
    <source>
        <dbReference type="ARBA" id="ARBA00022989"/>
    </source>
</evidence>
<name>A0A0X1KP64_9THEM</name>
<comment type="similarity">
    <text evidence="6">Belongs to the inorganic phosphate transporter (PiT) (TC 2.A.20) family.</text>
</comment>
<gene>
    <name evidence="7" type="ORF">AJ81_01070</name>
</gene>
<feature type="transmembrane region" description="Helical" evidence="6">
    <location>
        <begin position="324"/>
        <end position="344"/>
    </location>
</feature>
<comment type="subcellular location">
    <subcellularLocation>
        <location evidence="1 6">Membrane</location>
        <topology evidence="1 6">Multi-pass membrane protein</topology>
    </subcellularLocation>
</comment>
<dbReference type="InterPro" id="IPR001204">
    <property type="entry name" value="Phos_transporter"/>
</dbReference>
<dbReference type="EMBL" id="CP007141">
    <property type="protein sequence ID" value="AJC73019.1"/>
    <property type="molecule type" value="Genomic_DNA"/>
</dbReference>
<reference evidence="7 8" key="1">
    <citation type="submission" date="2014-01" db="EMBL/GenBank/DDBJ databases">
        <title>Genome sequencing of Thermotog hypogea.</title>
        <authorList>
            <person name="Zhang X."/>
            <person name="Alvare G."/>
            <person name="Fristensky B."/>
            <person name="Chen L."/>
            <person name="Suen T."/>
            <person name="Chen Q."/>
            <person name="Ma K."/>
        </authorList>
    </citation>
    <scope>NUCLEOTIDE SEQUENCE [LARGE SCALE GENOMIC DNA]</scope>
    <source>
        <strain evidence="7 8">DSM 11164</strain>
    </source>
</reference>
<protein>
    <recommendedName>
        <fullName evidence="6">Phosphate transporter</fullName>
    </recommendedName>
</protein>
<sequence>MILLVAFIVGFLMAFSIGANDVANSMSTAVGSRAITPRQAVMIAAVLEFLGAVMFGSHVVTTITKGIIKVEFMNDPRQVLAGALAALLGSSVWILLATVWGMPVSTTHSIVGGMAGFGIANAGLHAINWNKMASIVISWVLSPIVGWLLAYTVFKIISYVILRKSHPAMAMKRSIPLIIFTTFFIVCLLFALKTLKMQFDRALGWSLIIAAVIGVLGTTFFRKIQPAGSDEYEYVESIFKRLQIMTSCYVSFSHGANDVANAIGPVALVYWIVSHGNVAQKVGVPMWLLALGGLGISAGALLLGARVMKTVGEEITQLNNSRGFCIDFSTASTVLFASVLGLPISTTHVVVGSVVGVGTARGVELVNVGVLKNILISWFATVPVSALVSAGFYLLILRFI</sequence>
<keyword evidence="3 6" id="KW-0812">Transmembrane</keyword>
<dbReference type="GO" id="GO:0035435">
    <property type="term" value="P:phosphate ion transmembrane transport"/>
    <property type="evidence" value="ECO:0007669"/>
    <property type="project" value="TreeGrafter"/>
</dbReference>